<feature type="domain" description="Response regulatory" evidence="2">
    <location>
        <begin position="3"/>
        <end position="114"/>
    </location>
</feature>
<dbReference type="PROSITE" id="PS50110">
    <property type="entry name" value="RESPONSE_REGULATORY"/>
    <property type="match status" value="1"/>
</dbReference>
<dbReference type="PANTHER" id="PTHR37299">
    <property type="entry name" value="TRANSCRIPTIONAL REGULATOR-RELATED"/>
    <property type="match status" value="1"/>
</dbReference>
<evidence type="ECO:0000259" key="3">
    <source>
        <dbReference type="PROSITE" id="PS50930"/>
    </source>
</evidence>
<evidence type="ECO:0000313" key="5">
    <source>
        <dbReference type="Proteomes" id="UP000642920"/>
    </source>
</evidence>
<feature type="domain" description="HTH LytTR-type" evidence="3">
    <location>
        <begin position="131"/>
        <end position="203"/>
    </location>
</feature>
<evidence type="ECO:0000313" key="4">
    <source>
        <dbReference type="EMBL" id="MBL0765388.1"/>
    </source>
</evidence>
<dbReference type="FunFam" id="3.40.50.2300:FF:000051">
    <property type="entry name" value="Two-component response regulator yehT"/>
    <property type="match status" value="1"/>
</dbReference>
<proteinExistence type="predicted"/>
<accession>A0A937AKU0</accession>
<keyword evidence="5" id="KW-1185">Reference proteome</keyword>
<dbReference type="Pfam" id="PF04397">
    <property type="entry name" value="LytTR"/>
    <property type="match status" value="1"/>
</dbReference>
<comment type="caution">
    <text evidence="4">The sequence shown here is derived from an EMBL/GenBank/DDBJ whole genome shotgun (WGS) entry which is preliminary data.</text>
</comment>
<dbReference type="Gene3D" id="3.40.50.2300">
    <property type="match status" value="1"/>
</dbReference>
<dbReference type="Pfam" id="PF00072">
    <property type="entry name" value="Response_reg"/>
    <property type="match status" value="1"/>
</dbReference>
<dbReference type="SUPFAM" id="SSF52172">
    <property type="entry name" value="CheY-like"/>
    <property type="match status" value="1"/>
</dbReference>
<dbReference type="Proteomes" id="UP000642920">
    <property type="component" value="Unassembled WGS sequence"/>
</dbReference>
<organism evidence="4 5">
    <name type="scientific">Marivirga atlantica</name>
    <dbReference type="NCBI Taxonomy" id="1548457"/>
    <lineage>
        <taxon>Bacteria</taxon>
        <taxon>Pseudomonadati</taxon>
        <taxon>Bacteroidota</taxon>
        <taxon>Cytophagia</taxon>
        <taxon>Cytophagales</taxon>
        <taxon>Marivirgaceae</taxon>
        <taxon>Marivirga</taxon>
    </lineage>
</organism>
<feature type="modified residue" description="4-aspartylphosphate" evidence="1">
    <location>
        <position position="54"/>
    </location>
</feature>
<dbReference type="GO" id="GO:0000156">
    <property type="term" value="F:phosphorelay response regulator activity"/>
    <property type="evidence" value="ECO:0007669"/>
    <property type="project" value="InterPro"/>
</dbReference>
<dbReference type="PANTHER" id="PTHR37299:SF1">
    <property type="entry name" value="STAGE 0 SPORULATION PROTEIN A HOMOLOG"/>
    <property type="match status" value="1"/>
</dbReference>
<dbReference type="InterPro" id="IPR011006">
    <property type="entry name" value="CheY-like_superfamily"/>
</dbReference>
<dbReference type="InterPro" id="IPR001789">
    <property type="entry name" value="Sig_transdc_resp-reg_receiver"/>
</dbReference>
<gene>
    <name evidence="4" type="ORF">JKP34_09015</name>
</gene>
<keyword evidence="1" id="KW-0597">Phosphoprotein</keyword>
<dbReference type="SMART" id="SM00850">
    <property type="entry name" value="LytTR"/>
    <property type="match status" value="1"/>
</dbReference>
<dbReference type="SMART" id="SM00448">
    <property type="entry name" value="REC"/>
    <property type="match status" value="1"/>
</dbReference>
<dbReference type="InterPro" id="IPR046947">
    <property type="entry name" value="LytR-like"/>
</dbReference>
<dbReference type="InterPro" id="IPR007492">
    <property type="entry name" value="LytTR_DNA-bd_dom"/>
</dbReference>
<dbReference type="AlphaFoldDB" id="A0A937AKU0"/>
<reference evidence="4" key="1">
    <citation type="submission" date="2021-01" db="EMBL/GenBank/DDBJ databases">
        <title>Marivirga sp. nov., isolated from intertidal surface sediments.</title>
        <authorList>
            <person name="Zhang M."/>
        </authorList>
    </citation>
    <scope>NUCLEOTIDE SEQUENCE</scope>
    <source>
        <strain evidence="4">SM1354</strain>
    </source>
</reference>
<evidence type="ECO:0000259" key="2">
    <source>
        <dbReference type="PROSITE" id="PS50110"/>
    </source>
</evidence>
<sequence>MIRCLIIDDEPLARKLLSDYAEKVPYLEIVGQFSSALDALNVINEQQIDLLFLDIQMPEITGVEFLKAIDHTPQVIFTTAYAEYALEGYELNVIDYLLKPFDFARFFKAAEKAKKLLQPKTSIEKENKTYIFLKEGNGLIKLNFDIILYIKGLKDYVRVVTKTEEHIVLYTFKELLKELPSSVFIRVHNSYIINIQHITAIEKNRLFINEQEIPIGGTFKGNIEGLV</sequence>
<dbReference type="Gene3D" id="2.40.50.1020">
    <property type="entry name" value="LytTr DNA-binding domain"/>
    <property type="match status" value="1"/>
</dbReference>
<dbReference type="EMBL" id="JAERQG010000002">
    <property type="protein sequence ID" value="MBL0765388.1"/>
    <property type="molecule type" value="Genomic_DNA"/>
</dbReference>
<name>A0A937AKU0_9BACT</name>
<evidence type="ECO:0000256" key="1">
    <source>
        <dbReference type="PROSITE-ProRule" id="PRU00169"/>
    </source>
</evidence>
<dbReference type="PROSITE" id="PS50930">
    <property type="entry name" value="HTH_LYTTR"/>
    <property type="match status" value="1"/>
</dbReference>
<dbReference type="RefSeq" id="WP_201919949.1">
    <property type="nucleotide sequence ID" value="NZ_JAERQG010000002.1"/>
</dbReference>
<protein>
    <submittedName>
        <fullName evidence="4">Response regulator</fullName>
    </submittedName>
</protein>
<dbReference type="GO" id="GO:0003677">
    <property type="term" value="F:DNA binding"/>
    <property type="evidence" value="ECO:0007669"/>
    <property type="project" value="InterPro"/>
</dbReference>